<dbReference type="Proteomes" id="UP000001383">
    <property type="component" value="Chromosome"/>
</dbReference>
<gene>
    <name evidence="2" type="ordered locus">MCCL_0415</name>
</gene>
<protein>
    <submittedName>
        <fullName evidence="2">Uncharacterized protein</fullName>
    </submittedName>
</protein>
<feature type="transmembrane region" description="Helical" evidence="1">
    <location>
        <begin position="104"/>
        <end position="128"/>
    </location>
</feature>
<organism evidence="2 3">
    <name type="scientific">Macrococcus caseolyticus (strain JCSC5402)</name>
    <name type="common">Macrococcoides caseolyticum</name>
    <dbReference type="NCBI Taxonomy" id="458233"/>
    <lineage>
        <taxon>Bacteria</taxon>
        <taxon>Bacillati</taxon>
        <taxon>Bacillota</taxon>
        <taxon>Bacilli</taxon>
        <taxon>Bacillales</taxon>
        <taxon>Staphylococcaceae</taxon>
        <taxon>Macrococcoides</taxon>
    </lineage>
</organism>
<evidence type="ECO:0000313" key="2">
    <source>
        <dbReference type="EMBL" id="BAH17122.1"/>
    </source>
</evidence>
<feature type="transmembrane region" description="Helical" evidence="1">
    <location>
        <begin position="269"/>
        <end position="290"/>
    </location>
</feature>
<feature type="transmembrane region" description="Helical" evidence="1">
    <location>
        <begin position="62"/>
        <end position="83"/>
    </location>
</feature>
<dbReference type="HOGENOM" id="CLU_432008_0_0_9"/>
<feature type="transmembrane region" description="Helical" evidence="1">
    <location>
        <begin position="172"/>
        <end position="191"/>
    </location>
</feature>
<dbReference type="eggNOG" id="COG0474">
    <property type="taxonomic scope" value="Bacteria"/>
</dbReference>
<keyword evidence="1" id="KW-0472">Membrane</keyword>
<feature type="transmembrane region" description="Helical" evidence="1">
    <location>
        <begin position="228"/>
        <end position="249"/>
    </location>
</feature>
<dbReference type="AlphaFoldDB" id="B9EA61"/>
<dbReference type="EMBL" id="AP009484">
    <property type="protein sequence ID" value="BAH17122.1"/>
    <property type="molecule type" value="Genomic_DNA"/>
</dbReference>
<feature type="transmembrane region" description="Helical" evidence="1">
    <location>
        <begin position="296"/>
        <end position="316"/>
    </location>
</feature>
<evidence type="ECO:0000313" key="3">
    <source>
        <dbReference type="Proteomes" id="UP000001383"/>
    </source>
</evidence>
<dbReference type="RefSeq" id="WP_012656323.1">
    <property type="nucleotide sequence ID" value="NC_011999.1"/>
</dbReference>
<keyword evidence="1" id="KW-0812">Transmembrane</keyword>
<dbReference type="OrthoDB" id="1706490at2"/>
<feature type="transmembrane region" description="Helical" evidence="1">
    <location>
        <begin position="140"/>
        <end position="165"/>
    </location>
</feature>
<sequence>MQLKTSLWNKALFRNLSRNIMFLTVINIICTFILVPFSYFMIDVEGTNNISKYIIGSLTTSGLYFFGTIIYAILCGIFITYFFKSQNASDFIHSLPMRREEILSTVYGTYFIHVLVNLLVNGTITYILGIRFSSVNVEKVLIWMLLSMLMHLFIFSLTVLMSLLINNYLSHIIGVVALLISPVIMGTLIYTTHMSIFNGLNNYPSQFLNDITIPVKFMEYVVNDRYNVMYLFMILIVSLLMIIASYMIYRQRRNERINEAYANHWIHLIIYFITILTITLLGGLIFSSLFNDLLPVMLLIYGVAFTIAYLLMEMTAQKSVRISFDKKLFTLSLIGVALAVILVFVSGMIRERYTPDGEEVKSVAATFEDASGRFDGASLLNDTNVSDVQFIQNVIKAHHKLIQAQKVRFNNEQETRNIHLKYTLDNGRVVDRNYEVYVDDYNQYIKTVVTPRNKDVLINALDLSNHVNDQIAITHEISDGSYISDSLNKRQKEQLIDAIEETIKKRNQSVVYEEGHSKYSITFDYQYKHGAITESGSYEIPILLYDEMLIDFMKKESIIEKTSDLLPAGDVYELPASTDISKGIDDLSIEDIEGAKKVDRKILRQFVDNDKIDKNGDKLYAIDNTIRTFIYIK</sequence>
<dbReference type="STRING" id="458233.MCCL_0415"/>
<name>B9EA61_MACCJ</name>
<evidence type="ECO:0000256" key="1">
    <source>
        <dbReference type="SAM" id="Phobius"/>
    </source>
</evidence>
<feature type="transmembrane region" description="Helical" evidence="1">
    <location>
        <begin position="20"/>
        <end position="42"/>
    </location>
</feature>
<keyword evidence="1" id="KW-1133">Transmembrane helix</keyword>
<feature type="transmembrane region" description="Helical" evidence="1">
    <location>
        <begin position="328"/>
        <end position="349"/>
    </location>
</feature>
<proteinExistence type="predicted"/>
<reference evidence="2 3" key="1">
    <citation type="journal article" date="2009" name="J. Bacteriol.">
        <title>Complete genome sequence of Macrococcus caseolyticus strain JCSCS5402, reflecting the ancestral genome of the human-pathogenic staphylococci.</title>
        <authorList>
            <person name="Baba T."/>
            <person name="Kuwahara-Arai K."/>
            <person name="Uchiyama I."/>
            <person name="Takeuchi F."/>
            <person name="Ito T."/>
            <person name="Hiramatsu K."/>
        </authorList>
    </citation>
    <scope>NUCLEOTIDE SEQUENCE [LARGE SCALE GENOMIC DNA]</scope>
    <source>
        <strain evidence="2 3">JCSC5402</strain>
    </source>
</reference>
<accession>B9EA61</accession>
<dbReference type="KEGG" id="mcl:MCCL_0415"/>